<evidence type="ECO:0000313" key="1">
    <source>
        <dbReference type="EMBL" id="KAI5682935.1"/>
    </source>
</evidence>
<keyword evidence="2" id="KW-1185">Reference proteome</keyword>
<evidence type="ECO:0000313" key="2">
    <source>
        <dbReference type="Proteomes" id="UP001060085"/>
    </source>
</evidence>
<reference evidence="2" key="1">
    <citation type="journal article" date="2023" name="Nat. Plants">
        <title>Single-cell RNA sequencing provides a high-resolution roadmap for understanding the multicellular compartmentation of specialized metabolism.</title>
        <authorList>
            <person name="Sun S."/>
            <person name="Shen X."/>
            <person name="Li Y."/>
            <person name="Li Y."/>
            <person name="Wang S."/>
            <person name="Li R."/>
            <person name="Zhang H."/>
            <person name="Shen G."/>
            <person name="Guo B."/>
            <person name="Wei J."/>
            <person name="Xu J."/>
            <person name="St-Pierre B."/>
            <person name="Chen S."/>
            <person name="Sun C."/>
        </authorList>
    </citation>
    <scope>NUCLEOTIDE SEQUENCE [LARGE SCALE GENOMIC DNA]</scope>
</reference>
<proteinExistence type="predicted"/>
<organism evidence="1 2">
    <name type="scientific">Catharanthus roseus</name>
    <name type="common">Madagascar periwinkle</name>
    <name type="synonym">Vinca rosea</name>
    <dbReference type="NCBI Taxonomy" id="4058"/>
    <lineage>
        <taxon>Eukaryota</taxon>
        <taxon>Viridiplantae</taxon>
        <taxon>Streptophyta</taxon>
        <taxon>Embryophyta</taxon>
        <taxon>Tracheophyta</taxon>
        <taxon>Spermatophyta</taxon>
        <taxon>Magnoliopsida</taxon>
        <taxon>eudicotyledons</taxon>
        <taxon>Gunneridae</taxon>
        <taxon>Pentapetalae</taxon>
        <taxon>asterids</taxon>
        <taxon>lamiids</taxon>
        <taxon>Gentianales</taxon>
        <taxon>Apocynaceae</taxon>
        <taxon>Rauvolfioideae</taxon>
        <taxon>Vinceae</taxon>
        <taxon>Catharanthinae</taxon>
        <taxon>Catharanthus</taxon>
    </lineage>
</organism>
<gene>
    <name evidence="1" type="ORF">M9H77_04163</name>
</gene>
<comment type="caution">
    <text evidence="1">The sequence shown here is derived from an EMBL/GenBank/DDBJ whole genome shotgun (WGS) entry which is preliminary data.</text>
</comment>
<name>A0ACC0CDH9_CATRO</name>
<dbReference type="Proteomes" id="UP001060085">
    <property type="component" value="Linkage Group LG01"/>
</dbReference>
<accession>A0ACC0CDH9</accession>
<protein>
    <submittedName>
        <fullName evidence="1">Uncharacterized protein</fullName>
    </submittedName>
</protein>
<sequence length="111" mass="12949">MKTSCSGHIGFRLLIVLISYVISRFSALIEFHIRDRGEERKLLVVRIWRSKAPIYYYIIFLFTITNPKIEKEDKPKINLSLLQTKASSRDLLLSSASAGMHRKLHRCNRDD</sequence>
<dbReference type="EMBL" id="CM044701">
    <property type="protein sequence ID" value="KAI5682935.1"/>
    <property type="molecule type" value="Genomic_DNA"/>
</dbReference>